<dbReference type="RefSeq" id="WP_209991126.1">
    <property type="nucleotide sequence ID" value="NZ_JAGINO010000041.1"/>
</dbReference>
<dbReference type="PANTHER" id="PTHR43767">
    <property type="entry name" value="LONG-CHAIN-FATTY-ACID--COA LIGASE"/>
    <property type="match status" value="1"/>
</dbReference>
<dbReference type="CDD" id="cd05936">
    <property type="entry name" value="FC-FACS_FadD_like"/>
    <property type="match status" value="1"/>
</dbReference>
<keyword evidence="3" id="KW-0436">Ligase</keyword>
<dbReference type="Pfam" id="PF13193">
    <property type="entry name" value="AMP-binding_C"/>
    <property type="match status" value="1"/>
</dbReference>
<dbReference type="EC" id="6.2.1.3" evidence="3"/>
<proteinExistence type="predicted"/>
<dbReference type="Gene3D" id="3.40.50.12780">
    <property type="entry name" value="N-terminal domain of ligase-like"/>
    <property type="match status" value="1"/>
</dbReference>
<dbReference type="GO" id="GO:0004467">
    <property type="term" value="F:long-chain fatty acid-CoA ligase activity"/>
    <property type="evidence" value="ECO:0007669"/>
    <property type="project" value="UniProtKB-EC"/>
</dbReference>
<dbReference type="Gene3D" id="3.30.300.30">
    <property type="match status" value="1"/>
</dbReference>
<dbReference type="Pfam" id="PF00501">
    <property type="entry name" value="AMP-binding"/>
    <property type="match status" value="1"/>
</dbReference>
<dbReference type="PROSITE" id="PS00455">
    <property type="entry name" value="AMP_BINDING"/>
    <property type="match status" value="1"/>
</dbReference>
<reference evidence="3 4" key="1">
    <citation type="submission" date="2023-07" db="EMBL/GenBank/DDBJ databases">
        <title>Genomic Encyclopedia of Type Strains, Phase IV (KMG-IV): sequencing the most valuable type-strain genomes for metagenomic binning, comparative biology and taxonomic classification.</title>
        <authorList>
            <person name="Goeker M."/>
        </authorList>
    </citation>
    <scope>NUCLEOTIDE SEQUENCE [LARGE SCALE GENOMIC DNA]</scope>
    <source>
        <strain evidence="3 4">DSM 19922</strain>
    </source>
</reference>
<dbReference type="InterPro" id="IPR000873">
    <property type="entry name" value="AMP-dep_synth/lig_dom"/>
</dbReference>
<dbReference type="PANTHER" id="PTHR43767:SF1">
    <property type="entry name" value="NONRIBOSOMAL PEPTIDE SYNTHASE PES1 (EUROFUNG)-RELATED"/>
    <property type="match status" value="1"/>
</dbReference>
<evidence type="ECO:0000259" key="1">
    <source>
        <dbReference type="Pfam" id="PF00501"/>
    </source>
</evidence>
<name>A0ABU0MV41_9PROT</name>
<dbReference type="InterPro" id="IPR050237">
    <property type="entry name" value="ATP-dep_AMP-bd_enzyme"/>
</dbReference>
<sequence>MPDPQAQAAHPHSAAVCPGPAATSRHPWLAGYPAGIAWDQTFPPMPLHQLFEEAAGRYADRPCLDFLGRRYSYGEVLALVNRAARGFQEMGVGPGVRVGLCLPNCPAYVISYFAVLKAGGTVVNYNPLYVERELEHQITDSQTEIMVTLDLKLIYPRIALMLERTALKRIVVCRMAGLLPKVKGALFRMLKRGEVVAIPRDDRHVDFDALLANGGDPRPARIDGLRDIAVLQYTGGTTGVPKGAMLTHHNLLANARQVQAWFPEVQLGRERMLAVLPFFHVFAMTVVLNMGLACGAELVMLPRFDTEQVLKTIAARKPTLVPGVPTMYKALLGHPQVGRYPMTSIRYCISGGAPLPTELKRRFEQATGCVLIEGYGLSEASPVCAANPLKGTNKEGSIGLPLPGITIEIRDLEDPSRKLGIGEKGQVAVAGPNIMAGYWGRAEESDRTVVDGFLMTGDVGTMDEDGYVFLLDRLKDLIICSGYNVYPRMIEEAIYQHPDVVAACVIGLPDDYRGQTPKAFVQLKPGATLGADELRSFLSDKISRIEMPTAIEFRDELPKTAVGKLSKKELLAEAEQALSKGG</sequence>
<feature type="domain" description="AMP-binding enzyme C-terminal" evidence="2">
    <location>
        <begin position="490"/>
        <end position="564"/>
    </location>
</feature>
<dbReference type="Proteomes" id="UP001244552">
    <property type="component" value="Unassembled WGS sequence"/>
</dbReference>
<dbReference type="InterPro" id="IPR045851">
    <property type="entry name" value="AMP-bd_C_sf"/>
</dbReference>
<dbReference type="InterPro" id="IPR020845">
    <property type="entry name" value="AMP-binding_CS"/>
</dbReference>
<organism evidence="3 4">
    <name type="scientific">Azospirillum picis</name>
    <dbReference type="NCBI Taxonomy" id="488438"/>
    <lineage>
        <taxon>Bacteria</taxon>
        <taxon>Pseudomonadati</taxon>
        <taxon>Pseudomonadota</taxon>
        <taxon>Alphaproteobacteria</taxon>
        <taxon>Rhodospirillales</taxon>
        <taxon>Azospirillaceae</taxon>
        <taxon>Azospirillum</taxon>
    </lineage>
</organism>
<evidence type="ECO:0000313" key="4">
    <source>
        <dbReference type="Proteomes" id="UP001244552"/>
    </source>
</evidence>
<accession>A0ABU0MV41</accession>
<dbReference type="EMBL" id="JAUSVU010000044">
    <property type="protein sequence ID" value="MDQ0537332.1"/>
    <property type="molecule type" value="Genomic_DNA"/>
</dbReference>
<protein>
    <submittedName>
        <fullName evidence="3">Long-chain acyl-CoA synthetase</fullName>
        <ecNumber evidence="3">6.2.1.3</ecNumber>
    </submittedName>
</protein>
<comment type="caution">
    <text evidence="3">The sequence shown here is derived from an EMBL/GenBank/DDBJ whole genome shotgun (WGS) entry which is preliminary data.</text>
</comment>
<keyword evidence="4" id="KW-1185">Reference proteome</keyword>
<feature type="domain" description="AMP-dependent synthetase/ligase" evidence="1">
    <location>
        <begin position="51"/>
        <end position="439"/>
    </location>
</feature>
<gene>
    <name evidence="3" type="ORF">QO018_006234</name>
</gene>
<evidence type="ECO:0000259" key="2">
    <source>
        <dbReference type="Pfam" id="PF13193"/>
    </source>
</evidence>
<dbReference type="InterPro" id="IPR042099">
    <property type="entry name" value="ANL_N_sf"/>
</dbReference>
<dbReference type="InterPro" id="IPR025110">
    <property type="entry name" value="AMP-bd_C"/>
</dbReference>
<evidence type="ECO:0000313" key="3">
    <source>
        <dbReference type="EMBL" id="MDQ0537332.1"/>
    </source>
</evidence>
<dbReference type="SUPFAM" id="SSF56801">
    <property type="entry name" value="Acetyl-CoA synthetase-like"/>
    <property type="match status" value="1"/>
</dbReference>